<dbReference type="SUPFAM" id="SSF52540">
    <property type="entry name" value="P-loop containing nucleoside triphosphate hydrolases"/>
    <property type="match status" value="1"/>
</dbReference>
<accession>A0A3B0Z5L1</accession>
<dbReference type="InterPro" id="IPR050611">
    <property type="entry name" value="ABCF"/>
</dbReference>
<keyword evidence="2" id="KW-0547">Nucleotide-binding</keyword>
<dbReference type="Pfam" id="PF00005">
    <property type="entry name" value="ABC_tran"/>
    <property type="match status" value="1"/>
</dbReference>
<dbReference type="PANTHER" id="PTHR19211">
    <property type="entry name" value="ATP-BINDING TRANSPORT PROTEIN-RELATED"/>
    <property type="match status" value="1"/>
</dbReference>
<dbReference type="GO" id="GO:0016887">
    <property type="term" value="F:ATP hydrolysis activity"/>
    <property type="evidence" value="ECO:0007669"/>
    <property type="project" value="InterPro"/>
</dbReference>
<dbReference type="AlphaFoldDB" id="A0A3B0Z5L1"/>
<evidence type="ECO:0000256" key="2">
    <source>
        <dbReference type="ARBA" id="ARBA00022741"/>
    </source>
</evidence>
<reference evidence="5" key="1">
    <citation type="submission" date="2018-06" db="EMBL/GenBank/DDBJ databases">
        <authorList>
            <person name="Zhirakovskaya E."/>
        </authorList>
    </citation>
    <scope>NUCLEOTIDE SEQUENCE</scope>
</reference>
<evidence type="ECO:0000259" key="4">
    <source>
        <dbReference type="Pfam" id="PF00005"/>
    </source>
</evidence>
<feature type="domain" description="ABC transporter" evidence="4">
    <location>
        <begin position="10"/>
        <end position="176"/>
    </location>
</feature>
<dbReference type="Gene3D" id="3.40.50.300">
    <property type="entry name" value="P-loop containing nucleotide triphosphate hydrolases"/>
    <property type="match status" value="1"/>
</dbReference>
<keyword evidence="3" id="KW-0067">ATP-binding</keyword>
<dbReference type="EMBL" id="UOFM01000157">
    <property type="protein sequence ID" value="VAW75986.1"/>
    <property type="molecule type" value="Genomic_DNA"/>
</dbReference>
<dbReference type="GO" id="GO:0005524">
    <property type="term" value="F:ATP binding"/>
    <property type="evidence" value="ECO:0007669"/>
    <property type="project" value="UniProtKB-KW"/>
</dbReference>
<keyword evidence="1" id="KW-0677">Repeat</keyword>
<feature type="non-terminal residue" evidence="5">
    <location>
        <position position="201"/>
    </location>
</feature>
<dbReference type="FunFam" id="3.40.50.300:FF:000011">
    <property type="entry name" value="Putative ABC transporter ATP-binding component"/>
    <property type="match status" value="1"/>
</dbReference>
<evidence type="ECO:0000256" key="3">
    <source>
        <dbReference type="ARBA" id="ARBA00022840"/>
    </source>
</evidence>
<organism evidence="5">
    <name type="scientific">hydrothermal vent metagenome</name>
    <dbReference type="NCBI Taxonomy" id="652676"/>
    <lineage>
        <taxon>unclassified sequences</taxon>
        <taxon>metagenomes</taxon>
        <taxon>ecological metagenomes</taxon>
    </lineage>
</organism>
<name>A0A3B0Z5L1_9ZZZZ</name>
<protein>
    <submittedName>
        <fullName evidence="5">Bis-ABC ATPase YbiT</fullName>
    </submittedName>
</protein>
<dbReference type="InterPro" id="IPR027417">
    <property type="entry name" value="P-loop_NTPase"/>
</dbReference>
<gene>
    <name evidence="5" type="ORF">MNBD_GAMMA14-2699</name>
</gene>
<proteinExistence type="predicted"/>
<dbReference type="InterPro" id="IPR003439">
    <property type="entry name" value="ABC_transporter-like_ATP-bd"/>
</dbReference>
<evidence type="ECO:0000313" key="5">
    <source>
        <dbReference type="EMBL" id="VAW75986.1"/>
    </source>
</evidence>
<sequence>MQFGAKPLFENISVKFSNGNRYGLIGANGCGKSTLMKILGDDLEATAGTVMVEPNIRVGKLRQDQFAFEDHTVMDTVIMGHTDLWAVKQERDRIYSMAEMSEEDGMKVAELEVQFAEMDGYSAEARAGELLLGLEIPIEQHSGLMSAVAPGWKLRVLLAQALFADPDIMLLDEPTNNLDINTIRWLEDILNERNSTMVIIS</sequence>
<evidence type="ECO:0000256" key="1">
    <source>
        <dbReference type="ARBA" id="ARBA00022737"/>
    </source>
</evidence>
<dbReference type="PANTHER" id="PTHR19211:SF96">
    <property type="entry name" value="ATP-BINDING PROTEIN YBIT-RELATED"/>
    <property type="match status" value="1"/>
</dbReference>